<name>A0A840BHE0_9RHOO</name>
<dbReference type="PANTHER" id="PTHR47504:SF5">
    <property type="entry name" value="RIGHT ORIGIN-BINDING PROTEIN"/>
    <property type="match status" value="1"/>
</dbReference>
<evidence type="ECO:0000259" key="4">
    <source>
        <dbReference type="PROSITE" id="PS01124"/>
    </source>
</evidence>
<dbReference type="Pfam" id="PF06445">
    <property type="entry name" value="GyrI-like"/>
    <property type="match status" value="1"/>
</dbReference>
<dbReference type="Proteomes" id="UP000561045">
    <property type="component" value="Unassembled WGS sequence"/>
</dbReference>
<dbReference type="InterPro" id="IPR018060">
    <property type="entry name" value="HTH_AraC"/>
</dbReference>
<dbReference type="InterPro" id="IPR011256">
    <property type="entry name" value="Reg_factor_effector_dom_sf"/>
</dbReference>
<sequence length="295" mass="33443">MERLPASIVRIQATIDYIDDHLDDALDIQELAAQTEMSFWHFLRVFRATVGETVKDYIRRRRLTRAAYELLETQQNIIDIALGAGFETHEAFTRAFRSQFGASPREFRAAGKQPQLPRGIPHITTEYLAHMHSGLTTTPEFVDSPARRLVGVKTEFSVAPEAFDLIELGTEAWRTFEPLITRIPVRANSLAGLCSDIVAADERSIQGYVMACVEVTEFSGLPEGVVALMRPPCREARFRHRGAGQTWEYTLQYIFGAWLPDSHFAVDDQPAYFTFDATHSPFSEAPEIDYWLALR</sequence>
<dbReference type="InterPro" id="IPR010499">
    <property type="entry name" value="AraC_E-bd"/>
</dbReference>
<dbReference type="Gene3D" id="1.10.10.60">
    <property type="entry name" value="Homeodomain-like"/>
    <property type="match status" value="2"/>
</dbReference>
<dbReference type="InterPro" id="IPR009057">
    <property type="entry name" value="Homeodomain-like_sf"/>
</dbReference>
<dbReference type="SUPFAM" id="SSF55136">
    <property type="entry name" value="Probable bacterial effector-binding domain"/>
    <property type="match status" value="1"/>
</dbReference>
<dbReference type="EMBL" id="JACIET010000001">
    <property type="protein sequence ID" value="MBB4012380.1"/>
    <property type="molecule type" value="Genomic_DNA"/>
</dbReference>
<dbReference type="InterPro" id="IPR020449">
    <property type="entry name" value="Tscrpt_reg_AraC-type_HTH"/>
</dbReference>
<dbReference type="PRINTS" id="PR00032">
    <property type="entry name" value="HTHARAC"/>
</dbReference>
<feature type="domain" description="HTH araC/xylS-type" evidence="4">
    <location>
        <begin position="12"/>
        <end position="110"/>
    </location>
</feature>
<dbReference type="InterPro" id="IPR050959">
    <property type="entry name" value="MarA-like"/>
</dbReference>
<dbReference type="PROSITE" id="PS01124">
    <property type="entry name" value="HTH_ARAC_FAMILY_2"/>
    <property type="match status" value="1"/>
</dbReference>
<dbReference type="AlphaFoldDB" id="A0A840BHE0"/>
<reference evidence="5 6" key="1">
    <citation type="submission" date="2020-08" db="EMBL/GenBank/DDBJ databases">
        <title>Genomic Encyclopedia of Type Strains, Phase IV (KMG-IV): sequencing the most valuable type-strain genomes for metagenomic binning, comparative biology and taxonomic classification.</title>
        <authorList>
            <person name="Goeker M."/>
        </authorList>
    </citation>
    <scope>NUCLEOTIDE SEQUENCE [LARGE SCALE GENOMIC DNA]</scope>
    <source>
        <strain evidence="5 6">DSM 106739</strain>
    </source>
</reference>
<dbReference type="GO" id="GO:0043565">
    <property type="term" value="F:sequence-specific DNA binding"/>
    <property type="evidence" value="ECO:0007669"/>
    <property type="project" value="InterPro"/>
</dbReference>
<dbReference type="SUPFAM" id="SSF46689">
    <property type="entry name" value="Homeodomain-like"/>
    <property type="match status" value="2"/>
</dbReference>
<evidence type="ECO:0000256" key="3">
    <source>
        <dbReference type="ARBA" id="ARBA00023163"/>
    </source>
</evidence>
<dbReference type="PANTHER" id="PTHR47504">
    <property type="entry name" value="RIGHT ORIGIN-BINDING PROTEIN"/>
    <property type="match status" value="1"/>
</dbReference>
<dbReference type="GO" id="GO:0003700">
    <property type="term" value="F:DNA-binding transcription factor activity"/>
    <property type="evidence" value="ECO:0007669"/>
    <property type="project" value="InterPro"/>
</dbReference>
<dbReference type="InterPro" id="IPR029442">
    <property type="entry name" value="GyrI-like"/>
</dbReference>
<keyword evidence="1" id="KW-0805">Transcription regulation</keyword>
<evidence type="ECO:0000256" key="1">
    <source>
        <dbReference type="ARBA" id="ARBA00023015"/>
    </source>
</evidence>
<dbReference type="InterPro" id="IPR018062">
    <property type="entry name" value="HTH_AraC-typ_CS"/>
</dbReference>
<comment type="caution">
    <text evidence="5">The sequence shown here is derived from an EMBL/GenBank/DDBJ whole genome shotgun (WGS) entry which is preliminary data.</text>
</comment>
<evidence type="ECO:0000256" key="2">
    <source>
        <dbReference type="ARBA" id="ARBA00023125"/>
    </source>
</evidence>
<evidence type="ECO:0000313" key="6">
    <source>
        <dbReference type="Proteomes" id="UP000561045"/>
    </source>
</evidence>
<dbReference type="PROSITE" id="PS00041">
    <property type="entry name" value="HTH_ARAC_FAMILY_1"/>
    <property type="match status" value="1"/>
</dbReference>
<dbReference type="Pfam" id="PF12833">
    <property type="entry name" value="HTH_18"/>
    <property type="match status" value="1"/>
</dbReference>
<dbReference type="RefSeq" id="WP_183634191.1">
    <property type="nucleotide sequence ID" value="NZ_BAABLE010000011.1"/>
</dbReference>
<gene>
    <name evidence="5" type="ORF">GGR36_001688</name>
</gene>
<keyword evidence="3" id="KW-0804">Transcription</keyword>
<dbReference type="Gene3D" id="3.20.80.10">
    <property type="entry name" value="Regulatory factor, effector binding domain"/>
    <property type="match status" value="1"/>
</dbReference>
<evidence type="ECO:0000313" key="5">
    <source>
        <dbReference type="EMBL" id="MBB4012380.1"/>
    </source>
</evidence>
<protein>
    <submittedName>
        <fullName evidence="5">AraC family transcriptional regulator</fullName>
    </submittedName>
</protein>
<organism evidence="5 6">
    <name type="scientific">Niveibacterium umoris</name>
    <dbReference type="NCBI Taxonomy" id="1193620"/>
    <lineage>
        <taxon>Bacteria</taxon>
        <taxon>Pseudomonadati</taxon>
        <taxon>Pseudomonadota</taxon>
        <taxon>Betaproteobacteria</taxon>
        <taxon>Rhodocyclales</taxon>
        <taxon>Rhodocyclaceae</taxon>
        <taxon>Niveibacterium</taxon>
    </lineage>
</organism>
<dbReference type="SMART" id="SM00342">
    <property type="entry name" value="HTH_ARAC"/>
    <property type="match status" value="1"/>
</dbReference>
<dbReference type="SMART" id="SM00871">
    <property type="entry name" value="AraC_E_bind"/>
    <property type="match status" value="1"/>
</dbReference>
<accession>A0A840BHE0</accession>
<proteinExistence type="predicted"/>
<keyword evidence="6" id="KW-1185">Reference proteome</keyword>
<keyword evidence="2" id="KW-0238">DNA-binding</keyword>